<keyword evidence="3" id="KW-1185">Reference proteome</keyword>
<dbReference type="AlphaFoldDB" id="I4YMN7"/>
<sequence precursor="true">MWREIEWIISAAIILTLVGMVVVLVGQAVGGLWDSPKVPRWQIYAMLTVIGFAVVYGSRWARV</sequence>
<accession>I4YMN7</accession>
<feature type="transmembrane region" description="Helical" evidence="1">
    <location>
        <begin position="41"/>
        <end position="61"/>
    </location>
</feature>
<evidence type="ECO:0000256" key="1">
    <source>
        <dbReference type="SAM" id="Phobius"/>
    </source>
</evidence>
<dbReference type="EMBL" id="JH660647">
    <property type="protein sequence ID" value="EIM25229.1"/>
    <property type="molecule type" value="Genomic_DNA"/>
</dbReference>
<proteinExistence type="predicted"/>
<protein>
    <submittedName>
        <fullName evidence="2">Uncharacterized protein</fullName>
    </submittedName>
</protein>
<name>I4YMN7_9HYPH</name>
<dbReference type="HOGENOM" id="CLU_2880857_0_0_5"/>
<gene>
    <name evidence="2" type="ORF">MicloDRAFT_00059510</name>
</gene>
<keyword evidence="1" id="KW-0472">Membrane</keyword>
<keyword evidence="1" id="KW-1133">Transmembrane helix</keyword>
<evidence type="ECO:0000313" key="2">
    <source>
        <dbReference type="EMBL" id="EIM25229.1"/>
    </source>
</evidence>
<evidence type="ECO:0000313" key="3">
    <source>
        <dbReference type="Proteomes" id="UP000003947"/>
    </source>
</evidence>
<dbReference type="PATRIC" id="fig|864069.3.peg.6380"/>
<feature type="transmembrane region" description="Helical" evidence="1">
    <location>
        <begin position="7"/>
        <end position="29"/>
    </location>
</feature>
<organism evidence="2 3">
    <name type="scientific">Microvirga lotononidis</name>
    <dbReference type="NCBI Taxonomy" id="864069"/>
    <lineage>
        <taxon>Bacteria</taxon>
        <taxon>Pseudomonadati</taxon>
        <taxon>Pseudomonadota</taxon>
        <taxon>Alphaproteobacteria</taxon>
        <taxon>Hyphomicrobiales</taxon>
        <taxon>Methylobacteriaceae</taxon>
        <taxon>Microvirga</taxon>
    </lineage>
</organism>
<keyword evidence="1" id="KW-0812">Transmembrane</keyword>
<reference evidence="2 3" key="1">
    <citation type="submission" date="2012-02" db="EMBL/GenBank/DDBJ databases">
        <title>Improved High-Quality Draft sequence of Microvirga sp. WSM3557.</title>
        <authorList>
            <consortium name="US DOE Joint Genome Institute"/>
            <person name="Lucas S."/>
            <person name="Han J."/>
            <person name="Lapidus A."/>
            <person name="Cheng J.-F."/>
            <person name="Goodwin L."/>
            <person name="Pitluck S."/>
            <person name="Peters L."/>
            <person name="Zhang X."/>
            <person name="Detter J.C."/>
            <person name="Han C."/>
            <person name="Tapia R."/>
            <person name="Land M."/>
            <person name="Hauser L."/>
            <person name="Kyrpides N."/>
            <person name="Ivanova N."/>
            <person name="Pagani I."/>
            <person name="Brau L."/>
            <person name="Yates R."/>
            <person name="O'Hara G."/>
            <person name="Rui T."/>
            <person name="Howieson J."/>
            <person name="Reeve W."/>
            <person name="Woyke T."/>
        </authorList>
    </citation>
    <scope>NUCLEOTIDE SEQUENCE [LARGE SCALE GENOMIC DNA]</scope>
    <source>
        <strain evidence="2 3">WSM3557</strain>
    </source>
</reference>
<dbReference type="Proteomes" id="UP000003947">
    <property type="component" value="Unassembled WGS sequence"/>
</dbReference>